<sequence length="132" mass="15587">MKIVYASTSEQELKIKNLVEYFYTSIFPKYFSEEDVTKFEKMNFLNVLGKNELNGTLKESYQIISSLETLIFLIESNGLEKNKYQQMYERNVQILEELGLSFPFSHEQFLEQRDFCLEADSVYIKTPGNFVM</sequence>
<dbReference type="Pfam" id="PF17326">
    <property type="entry name" value="DUF5365"/>
    <property type="match status" value="1"/>
</dbReference>
<organism evidence="1 2">
    <name type="scientific">Pallidibacillus pasinlerensis</name>
    <dbReference type="NCBI Taxonomy" id="2703818"/>
    <lineage>
        <taxon>Bacteria</taxon>
        <taxon>Bacillati</taxon>
        <taxon>Bacillota</taxon>
        <taxon>Bacilli</taxon>
        <taxon>Bacillales</taxon>
        <taxon>Bacillaceae</taxon>
        <taxon>Pallidibacillus</taxon>
    </lineage>
</organism>
<proteinExistence type="predicted"/>
<accession>A0ABX0A368</accession>
<dbReference type="EMBL" id="JAACYS010000018">
    <property type="protein sequence ID" value="NCU17282.1"/>
    <property type="molecule type" value="Genomic_DNA"/>
</dbReference>
<dbReference type="RefSeq" id="WP_161920116.1">
    <property type="nucleotide sequence ID" value="NZ_JAACYS010000018.1"/>
</dbReference>
<keyword evidence="2" id="KW-1185">Reference proteome</keyword>
<comment type="caution">
    <text evidence="1">The sequence shown here is derived from an EMBL/GenBank/DDBJ whole genome shotgun (WGS) entry which is preliminary data.</text>
</comment>
<name>A0ABX0A368_9BACI</name>
<evidence type="ECO:0000313" key="1">
    <source>
        <dbReference type="EMBL" id="NCU17282.1"/>
    </source>
</evidence>
<reference evidence="1 2" key="1">
    <citation type="submission" date="2020-01" db="EMBL/GenBank/DDBJ databases">
        <title>A novel Bacillus sp. from Pasinler.</title>
        <authorList>
            <person name="Adiguzel A."/>
            <person name="Ay H."/>
            <person name="Baltaci M.O."/>
        </authorList>
    </citation>
    <scope>NUCLEOTIDE SEQUENCE [LARGE SCALE GENOMIC DNA]</scope>
    <source>
        <strain evidence="1 2">P1</strain>
    </source>
</reference>
<dbReference type="InterPro" id="IPR020355">
    <property type="entry name" value="Uncharacterised_YhcU"/>
</dbReference>
<protein>
    <submittedName>
        <fullName evidence="1">YhcU family protein</fullName>
    </submittedName>
</protein>
<dbReference type="Proteomes" id="UP000743899">
    <property type="component" value="Unassembled WGS sequence"/>
</dbReference>
<gene>
    <name evidence="1" type="ORF">GW534_05780</name>
</gene>
<evidence type="ECO:0000313" key="2">
    <source>
        <dbReference type="Proteomes" id="UP000743899"/>
    </source>
</evidence>